<dbReference type="PANTHER" id="PTHR35332">
    <property type="entry name" value="REGULATION OF ENOLASE PROTEIN 1"/>
    <property type="match status" value="1"/>
</dbReference>
<dbReference type="SUPFAM" id="SSF49899">
    <property type="entry name" value="Concanavalin A-like lectins/glucanases"/>
    <property type="match status" value="1"/>
</dbReference>
<organism evidence="1 2">
    <name type="scientific">Paludibaculum fermentans</name>
    <dbReference type="NCBI Taxonomy" id="1473598"/>
    <lineage>
        <taxon>Bacteria</taxon>
        <taxon>Pseudomonadati</taxon>
        <taxon>Acidobacteriota</taxon>
        <taxon>Terriglobia</taxon>
        <taxon>Bryobacterales</taxon>
        <taxon>Bryobacteraceae</taxon>
        <taxon>Paludibaculum</taxon>
    </lineage>
</organism>
<dbReference type="InterPro" id="IPR009784">
    <property type="entry name" value="DUF1349"/>
</dbReference>
<evidence type="ECO:0000313" key="1">
    <source>
        <dbReference type="EMBL" id="QOY92247.1"/>
    </source>
</evidence>
<name>A0A7S7NYR7_PALFE</name>
<accession>A0A7S7NYR7</accession>
<protein>
    <submittedName>
        <fullName evidence="1">DUF1349 domain-containing protein</fullName>
    </submittedName>
</protein>
<dbReference type="PANTHER" id="PTHR35332:SF2">
    <property type="entry name" value="REGULATION OF ENOLASE PROTEIN 1"/>
    <property type="match status" value="1"/>
</dbReference>
<reference evidence="1 2" key="1">
    <citation type="submission" date="2020-10" db="EMBL/GenBank/DDBJ databases">
        <title>Complete genome sequence of Paludibaculum fermentans P105T, a facultatively anaerobic acidobacterium capable of dissimilatory Fe(III) reduction.</title>
        <authorList>
            <person name="Dedysh S.N."/>
            <person name="Beletsky A.V."/>
            <person name="Kulichevskaya I.S."/>
            <person name="Mardanov A.V."/>
            <person name="Ravin N.V."/>
        </authorList>
    </citation>
    <scope>NUCLEOTIDE SEQUENCE [LARGE SCALE GENOMIC DNA]</scope>
    <source>
        <strain evidence="1 2">P105</strain>
    </source>
</reference>
<dbReference type="KEGG" id="pfer:IRI77_33990"/>
<dbReference type="AlphaFoldDB" id="A0A7S7NYR7"/>
<evidence type="ECO:0000313" key="2">
    <source>
        <dbReference type="Proteomes" id="UP000593892"/>
    </source>
</evidence>
<keyword evidence="2" id="KW-1185">Reference proteome</keyword>
<dbReference type="Pfam" id="PF07081">
    <property type="entry name" value="DUF1349"/>
    <property type="match status" value="1"/>
</dbReference>
<sequence length="194" mass="21120">MLPGLPAALHSTVPNVWTASEDVLQGQAQPGTDLFLDPIGDARKLDAAMLLFQPDAEFMLSACVEVQFEGTFDAGVLLLHQDDSNWAKLCFEYSPQRQPMVVSVVTCGASDDCNSVVIDGNRVFLRVARIGRGYAFHYATSAEGPWQFVRAFGLAPLPLQAGFLVQSPMGHGCEVRFSSISYTPQPLKDLRNGE</sequence>
<dbReference type="EMBL" id="CP063849">
    <property type="protein sequence ID" value="QOY92247.1"/>
    <property type="molecule type" value="Genomic_DNA"/>
</dbReference>
<dbReference type="Proteomes" id="UP000593892">
    <property type="component" value="Chromosome"/>
</dbReference>
<proteinExistence type="predicted"/>
<dbReference type="InterPro" id="IPR013320">
    <property type="entry name" value="ConA-like_dom_sf"/>
</dbReference>
<gene>
    <name evidence="1" type="ORF">IRI77_33990</name>
</gene>
<dbReference type="Gene3D" id="2.60.120.200">
    <property type="match status" value="1"/>
</dbReference>